<evidence type="ECO:0000313" key="3">
    <source>
        <dbReference type="EMBL" id="KAK6520609.1"/>
    </source>
</evidence>
<keyword evidence="4" id="KW-1185">Reference proteome</keyword>
<evidence type="ECO:0000256" key="2">
    <source>
        <dbReference type="SAM" id="SignalP"/>
    </source>
</evidence>
<proteinExistence type="predicted"/>
<gene>
    <name evidence="3" type="ORF">TWF506_000860</name>
</gene>
<reference evidence="3 4" key="1">
    <citation type="submission" date="2019-10" db="EMBL/GenBank/DDBJ databases">
        <authorList>
            <person name="Palmer J.M."/>
        </authorList>
    </citation>
    <scope>NUCLEOTIDE SEQUENCE [LARGE SCALE GENOMIC DNA]</scope>
    <source>
        <strain evidence="3 4">TWF506</strain>
    </source>
</reference>
<organism evidence="3 4">
    <name type="scientific">Arthrobotrys conoides</name>
    <dbReference type="NCBI Taxonomy" id="74498"/>
    <lineage>
        <taxon>Eukaryota</taxon>
        <taxon>Fungi</taxon>
        <taxon>Dikarya</taxon>
        <taxon>Ascomycota</taxon>
        <taxon>Pezizomycotina</taxon>
        <taxon>Orbiliomycetes</taxon>
        <taxon>Orbiliales</taxon>
        <taxon>Orbiliaceae</taxon>
        <taxon>Arthrobotrys</taxon>
    </lineage>
</organism>
<name>A0AAN8NS02_9PEZI</name>
<feature type="compositionally biased region" description="Basic and acidic residues" evidence="1">
    <location>
        <begin position="333"/>
        <end position="342"/>
    </location>
</feature>
<feature type="chain" id="PRO_5042976789" evidence="2">
    <location>
        <begin position="21"/>
        <end position="356"/>
    </location>
</feature>
<protein>
    <submittedName>
        <fullName evidence="3">Uncharacterized protein</fullName>
    </submittedName>
</protein>
<sequence length="356" mass="39650">MQGLVLFLLSASQLLGQGQALALAVSPPEEALHREHYGVRIRDVLDHVYGKPPLRRRSEGEMIPECRPGSTPHYQNGVLTACSFETSVKDYNKAIRSIYAKRTRRSLEEAAPVYLFKRDGGKFKDIGFDGSDGKYKINGGGHPVMPDDDEVIHVPKTFPGDTPSISEDDLDLIEGVPLPSKDDMSLDEVQTDVVDNLEDELENNALPTNWTITPDDGGCYNSGSWVKLEVIGSIRLPWCLFLHNTRNIAAVRHMTFFKASIDPTQPGPLLRSSDNRTMAVNTEYLSQAFLVGENDVWALCTIATRALLDGRCHGESKDTRGGWQVVRRTHHKDEPWNEEERSVSFGWDPTSGPECC</sequence>
<dbReference type="AlphaFoldDB" id="A0AAN8NS02"/>
<keyword evidence="2" id="KW-0732">Signal</keyword>
<accession>A0AAN8NS02</accession>
<comment type="caution">
    <text evidence="3">The sequence shown here is derived from an EMBL/GenBank/DDBJ whole genome shotgun (WGS) entry which is preliminary data.</text>
</comment>
<feature type="region of interest" description="Disordered" evidence="1">
    <location>
        <begin position="333"/>
        <end position="356"/>
    </location>
</feature>
<evidence type="ECO:0000256" key="1">
    <source>
        <dbReference type="SAM" id="MobiDB-lite"/>
    </source>
</evidence>
<dbReference type="Proteomes" id="UP001307849">
    <property type="component" value="Unassembled WGS sequence"/>
</dbReference>
<dbReference type="EMBL" id="JAVHJM010000001">
    <property type="protein sequence ID" value="KAK6520609.1"/>
    <property type="molecule type" value="Genomic_DNA"/>
</dbReference>
<evidence type="ECO:0000313" key="4">
    <source>
        <dbReference type="Proteomes" id="UP001307849"/>
    </source>
</evidence>
<feature type="signal peptide" evidence="2">
    <location>
        <begin position="1"/>
        <end position="20"/>
    </location>
</feature>